<dbReference type="OMA" id="WTPDCKR"/>
<feature type="domain" description="Tubulin--tyrosine ligase-like protein 12 SET-like" evidence="2">
    <location>
        <begin position="57"/>
        <end position="106"/>
    </location>
</feature>
<protein>
    <submittedName>
        <fullName evidence="5">Tubulin--tyrosine ligase-like protein 12</fullName>
    </submittedName>
</protein>
<sequence length="668" mass="78046">MEFGDYHFEHFLQGHKSQLEAGGIPPELWGSLYSKLMQQVSDNTNVFGPSCRIFRTDVAVLRILDHAWTFRPLHARAQLEELPQLVERMKSLLDIEGDDECNESVGENEITSDEQERLKVEQQLQASSNSCELLLCWTRLHVLGCPLILLLAAPLPRLESVDASLCYTVKDNSSVVDEILQKMWKYIQTYTIKYKQEMDEESLPLWYIMDEFGVRISHSDRPNVRVVPLYFVPHNAAYSVIFLIKPVADGEEICRDFADHVISREHPEWRDFLMLPWVEMELEHLGDIRREPPDEDFFLSGRTVDVVPSESAQKVAATVLERRNLSGPLRIFADELQLIENLKEVDYVEVSDWRNADVIWLRRHFSEFVQACEENPGVLINQFPYESCITVKDLLSAILMNQDSEDGQSWYQTCFNLYTELPQFVSYYLRRKASGLDNTWIIKPWNLARNMDIHVSNDLGQIIRLMESGPKRPVLFNRVDNNCMVKFDLRFIMFVTDVRPLRAFVYNNFWIRFAINEFSMHRLDDVDTHFTVFNYTDDEKVLRMNCDDFVKRFEDTYVWIKWSDIQSKIMVVLRKAVEAACLFDPPRGIAKNVQSRAMYGADIMLQWSDSGAVHLINITEEREILATLLEFNFMPDCERACRYYPDFADTVFQTLFLNNINKDKVTEI</sequence>
<dbReference type="InterPro" id="IPR046341">
    <property type="entry name" value="SET_dom_sf"/>
</dbReference>
<dbReference type="PANTHER" id="PTHR46088">
    <property type="entry name" value="TUBULIN--TYROSINE LIGASE-LIKE PROTEIN 12"/>
    <property type="match status" value="1"/>
</dbReference>
<evidence type="ECO:0000313" key="3">
    <source>
        <dbReference type="EMBL" id="VDM56849.1"/>
    </source>
</evidence>
<evidence type="ECO:0000313" key="5">
    <source>
        <dbReference type="WBParaSite" id="ACOC_0000526301-mRNA-1"/>
    </source>
</evidence>
<dbReference type="EMBL" id="UYYA01003860">
    <property type="protein sequence ID" value="VDM56849.1"/>
    <property type="molecule type" value="Genomic_DNA"/>
</dbReference>
<evidence type="ECO:0000259" key="2">
    <source>
        <dbReference type="Pfam" id="PF25556"/>
    </source>
</evidence>
<dbReference type="WBParaSite" id="ACOC_0000526301-mRNA-1">
    <property type="protein sequence ID" value="ACOC_0000526301-mRNA-1"/>
    <property type="gene ID" value="ACOC_0000526301"/>
</dbReference>
<dbReference type="InterPro" id="IPR027749">
    <property type="entry name" value="TTLL12"/>
</dbReference>
<reference evidence="5" key="1">
    <citation type="submission" date="2016-04" db="UniProtKB">
        <authorList>
            <consortium name="WormBaseParasite"/>
        </authorList>
    </citation>
    <scope>IDENTIFICATION</scope>
</reference>
<name>A0A0R3PKU2_ANGCS</name>
<accession>A0A0R3PKU2</accession>
<proteinExistence type="inferred from homology"/>
<dbReference type="PROSITE" id="PS51221">
    <property type="entry name" value="TTL"/>
    <property type="match status" value="1"/>
</dbReference>
<dbReference type="SUPFAM" id="SSF82199">
    <property type="entry name" value="SET domain"/>
    <property type="match status" value="1"/>
</dbReference>
<dbReference type="Gene3D" id="3.30.1490.20">
    <property type="entry name" value="ATP-grasp fold, A domain"/>
    <property type="match status" value="1"/>
</dbReference>
<dbReference type="Pfam" id="PF25556">
    <property type="entry name" value="SET_TTL"/>
    <property type="match status" value="2"/>
</dbReference>
<comment type="similarity">
    <text evidence="1">Belongs to the tubulin--tyrosine ligase family.</text>
</comment>
<gene>
    <name evidence="3" type="ORF">ACOC_LOCUS5264</name>
</gene>
<evidence type="ECO:0000313" key="4">
    <source>
        <dbReference type="Proteomes" id="UP000267027"/>
    </source>
</evidence>
<dbReference type="Proteomes" id="UP000267027">
    <property type="component" value="Unassembled WGS sequence"/>
</dbReference>
<dbReference type="OrthoDB" id="60477at2759"/>
<dbReference type="Pfam" id="PF03133">
    <property type="entry name" value="TTL"/>
    <property type="match status" value="1"/>
</dbReference>
<reference evidence="3 4" key="2">
    <citation type="submission" date="2018-11" db="EMBL/GenBank/DDBJ databases">
        <authorList>
            <consortium name="Pathogen Informatics"/>
        </authorList>
    </citation>
    <scope>NUCLEOTIDE SEQUENCE [LARGE SCALE GENOMIC DNA]</scope>
    <source>
        <strain evidence="3 4">Costa Rica</strain>
    </source>
</reference>
<dbReference type="GO" id="GO:0005524">
    <property type="term" value="F:ATP binding"/>
    <property type="evidence" value="ECO:0007669"/>
    <property type="project" value="InterPro"/>
</dbReference>
<evidence type="ECO:0000256" key="1">
    <source>
        <dbReference type="ARBA" id="ARBA00006820"/>
    </source>
</evidence>
<dbReference type="InterPro" id="IPR013815">
    <property type="entry name" value="ATP_grasp_subdomain_1"/>
</dbReference>
<organism evidence="5">
    <name type="scientific">Angiostrongylus costaricensis</name>
    <name type="common">Nematode worm</name>
    <dbReference type="NCBI Taxonomy" id="334426"/>
    <lineage>
        <taxon>Eukaryota</taxon>
        <taxon>Metazoa</taxon>
        <taxon>Ecdysozoa</taxon>
        <taxon>Nematoda</taxon>
        <taxon>Chromadorea</taxon>
        <taxon>Rhabditida</taxon>
        <taxon>Rhabditina</taxon>
        <taxon>Rhabditomorpha</taxon>
        <taxon>Strongyloidea</taxon>
        <taxon>Metastrongylidae</taxon>
        <taxon>Angiostrongylus</taxon>
    </lineage>
</organism>
<dbReference type="AlphaFoldDB" id="A0A0R3PKU2"/>
<feature type="domain" description="Tubulin--tyrosine ligase-like protein 12 SET-like" evidence="2">
    <location>
        <begin position="171"/>
        <end position="279"/>
    </location>
</feature>
<dbReference type="PANTHER" id="PTHR46088:SF1">
    <property type="entry name" value="TUBULIN--TYROSINE LIGASE-LIKE PROTEIN 12"/>
    <property type="match status" value="1"/>
</dbReference>
<keyword evidence="4" id="KW-1185">Reference proteome</keyword>
<dbReference type="Gene3D" id="3.30.470.20">
    <property type="entry name" value="ATP-grasp fold, B domain"/>
    <property type="match status" value="1"/>
</dbReference>
<dbReference type="InterPro" id="IPR057954">
    <property type="entry name" value="SET_TTL12"/>
</dbReference>
<dbReference type="GO" id="GO:0019098">
    <property type="term" value="P:reproductive behavior"/>
    <property type="evidence" value="ECO:0007669"/>
    <property type="project" value="UniProtKB-ARBA"/>
</dbReference>
<dbReference type="STRING" id="334426.A0A0R3PKU2"/>
<dbReference type="InterPro" id="IPR004344">
    <property type="entry name" value="TTL/TTLL_fam"/>
</dbReference>
<dbReference type="GO" id="GO:0005737">
    <property type="term" value="C:cytoplasm"/>
    <property type="evidence" value="ECO:0007669"/>
    <property type="project" value="TreeGrafter"/>
</dbReference>